<reference evidence="2" key="2">
    <citation type="submission" date="2021-04" db="EMBL/GenBank/DDBJ databases">
        <authorList>
            <person name="Gilroy R."/>
        </authorList>
    </citation>
    <scope>NUCLEOTIDE SEQUENCE</scope>
    <source>
        <strain evidence="2">ChiSxjej5B17-1746</strain>
    </source>
</reference>
<comment type="caution">
    <text evidence="2">The sequence shown here is derived from an EMBL/GenBank/DDBJ whole genome shotgun (WGS) entry which is preliminary data.</text>
</comment>
<evidence type="ECO:0000313" key="2">
    <source>
        <dbReference type="EMBL" id="HIW79216.1"/>
    </source>
</evidence>
<dbReference type="Pfam" id="PF23961">
    <property type="entry name" value="Phage_tail_terminator_9"/>
    <property type="match status" value="1"/>
</dbReference>
<evidence type="ECO:0000313" key="3">
    <source>
        <dbReference type="Proteomes" id="UP000824264"/>
    </source>
</evidence>
<reference evidence="2" key="1">
    <citation type="journal article" date="2021" name="PeerJ">
        <title>Extensive microbial diversity within the chicken gut microbiome revealed by metagenomics and culture.</title>
        <authorList>
            <person name="Gilroy R."/>
            <person name="Ravi A."/>
            <person name="Getino M."/>
            <person name="Pursley I."/>
            <person name="Horton D.L."/>
            <person name="Alikhan N.F."/>
            <person name="Baker D."/>
            <person name="Gharbi K."/>
            <person name="Hall N."/>
            <person name="Watson M."/>
            <person name="Adriaenssens E.M."/>
            <person name="Foster-Nyarko E."/>
            <person name="Jarju S."/>
            <person name="Secka A."/>
            <person name="Antonio M."/>
            <person name="Oren A."/>
            <person name="Chaudhuri R.R."/>
            <person name="La Ragione R."/>
            <person name="Hildebrand F."/>
            <person name="Pallen M.J."/>
        </authorList>
    </citation>
    <scope>NUCLEOTIDE SEQUENCE</scope>
    <source>
        <strain evidence="2">ChiSxjej5B17-1746</strain>
    </source>
</reference>
<dbReference type="NCBIfam" id="NF047498">
    <property type="entry name" value="LIC_12616_fam"/>
    <property type="match status" value="1"/>
</dbReference>
<dbReference type="EMBL" id="DXGI01000328">
    <property type="protein sequence ID" value="HIW79216.1"/>
    <property type="molecule type" value="Genomic_DNA"/>
</dbReference>
<dbReference type="Proteomes" id="UP000824264">
    <property type="component" value="Unassembled WGS sequence"/>
</dbReference>
<accession>A0A9D1UA63</accession>
<proteinExistence type="predicted"/>
<gene>
    <name evidence="2" type="ORF">H9874_08745</name>
</gene>
<dbReference type="InterPro" id="IPR057087">
    <property type="entry name" value="Gp12-like"/>
</dbReference>
<name>A0A9D1UA63_9BACT</name>
<evidence type="ECO:0000259" key="1">
    <source>
        <dbReference type="Pfam" id="PF23961"/>
    </source>
</evidence>
<feature type="domain" description="Phage neck terminator protein gp12-like" evidence="1">
    <location>
        <begin position="13"/>
        <end position="169"/>
    </location>
</feature>
<protein>
    <recommendedName>
        <fullName evidence="1">Phage neck terminator protein gp12-like domain-containing protein</fullName>
    </recommendedName>
</protein>
<sequence length="185" mass="20467">MSGPLTKTLTVDTVNTLLADYLTSVFQWEAGRVVVETQTGPRPPSGVYATLWWKGQELLQQGMGDFTLPESPEDEGVQYLGNETLCTVQVSVRGPGAYSLASEARYGLEAAERFFDLWRVLGFAGCGPVTDLSVPLGGRIQQRAFFDITFYALFGRAYPLEWFDASQWAINNESLQLPKEEAPCL</sequence>
<organism evidence="2 3">
    <name type="scientific">Candidatus Bilophila faecipullorum</name>
    <dbReference type="NCBI Taxonomy" id="2838482"/>
    <lineage>
        <taxon>Bacteria</taxon>
        <taxon>Pseudomonadati</taxon>
        <taxon>Thermodesulfobacteriota</taxon>
        <taxon>Desulfovibrionia</taxon>
        <taxon>Desulfovibrionales</taxon>
        <taxon>Desulfovibrionaceae</taxon>
        <taxon>Bilophila</taxon>
    </lineage>
</organism>
<dbReference type="AlphaFoldDB" id="A0A9D1UA63"/>